<keyword evidence="3" id="KW-0808">Transferase</keyword>
<dbReference type="GO" id="GO:0005886">
    <property type="term" value="C:plasma membrane"/>
    <property type="evidence" value="ECO:0007669"/>
    <property type="project" value="InterPro"/>
</dbReference>
<keyword evidence="7 10" id="KW-0472">Membrane</keyword>
<gene>
    <name evidence="11" type="ORF">S06H3_06524</name>
</gene>
<dbReference type="Pfam" id="PF02660">
    <property type="entry name" value="G3P_acyltransf"/>
    <property type="match status" value="1"/>
</dbReference>
<name>X1JF28_9ZZZZ</name>
<evidence type="ECO:0000256" key="8">
    <source>
        <dbReference type="ARBA" id="ARBA00023209"/>
    </source>
</evidence>
<evidence type="ECO:0000313" key="11">
    <source>
        <dbReference type="EMBL" id="GAH93316.1"/>
    </source>
</evidence>
<organism evidence="11">
    <name type="scientific">marine sediment metagenome</name>
    <dbReference type="NCBI Taxonomy" id="412755"/>
    <lineage>
        <taxon>unclassified sequences</taxon>
        <taxon>metagenomes</taxon>
        <taxon>ecological metagenomes</taxon>
    </lineage>
</organism>
<keyword evidence="1" id="KW-1003">Cell membrane</keyword>
<reference evidence="11" key="1">
    <citation type="journal article" date="2014" name="Front. Microbiol.">
        <title>High frequency of phylogenetically diverse reductive dehalogenase-homologous genes in deep subseafloor sedimentary metagenomes.</title>
        <authorList>
            <person name="Kawai M."/>
            <person name="Futagami T."/>
            <person name="Toyoda A."/>
            <person name="Takaki Y."/>
            <person name="Nishi S."/>
            <person name="Hori S."/>
            <person name="Arai W."/>
            <person name="Tsubouchi T."/>
            <person name="Morono Y."/>
            <person name="Uchiyama I."/>
            <person name="Ito T."/>
            <person name="Fujiyama A."/>
            <person name="Inagaki F."/>
            <person name="Takami H."/>
        </authorList>
    </citation>
    <scope>NUCLEOTIDE SEQUENCE</scope>
    <source>
        <strain evidence="11">Expedition CK06-06</strain>
    </source>
</reference>
<evidence type="ECO:0000256" key="2">
    <source>
        <dbReference type="ARBA" id="ARBA00022516"/>
    </source>
</evidence>
<dbReference type="AlphaFoldDB" id="X1JF28"/>
<evidence type="ECO:0000256" key="10">
    <source>
        <dbReference type="SAM" id="Phobius"/>
    </source>
</evidence>
<sequence>MATDFILFIVLILGAYLLGSVPVAYLLVKWFRGIDPRQYRKR</sequence>
<evidence type="ECO:0000256" key="3">
    <source>
        <dbReference type="ARBA" id="ARBA00022679"/>
    </source>
</evidence>
<evidence type="ECO:0000256" key="6">
    <source>
        <dbReference type="ARBA" id="ARBA00023098"/>
    </source>
</evidence>
<evidence type="ECO:0000256" key="7">
    <source>
        <dbReference type="ARBA" id="ARBA00023136"/>
    </source>
</evidence>
<evidence type="ECO:0000256" key="9">
    <source>
        <dbReference type="ARBA" id="ARBA00023264"/>
    </source>
</evidence>
<feature type="transmembrane region" description="Helical" evidence="10">
    <location>
        <begin position="6"/>
        <end position="28"/>
    </location>
</feature>
<proteinExistence type="predicted"/>
<keyword evidence="4 10" id="KW-0812">Transmembrane</keyword>
<dbReference type="InterPro" id="IPR003811">
    <property type="entry name" value="G3P_acylTferase_PlsY"/>
</dbReference>
<protein>
    <submittedName>
        <fullName evidence="11">Uncharacterized protein</fullName>
    </submittedName>
</protein>
<dbReference type="EMBL" id="BARV01002546">
    <property type="protein sequence ID" value="GAH93316.1"/>
    <property type="molecule type" value="Genomic_DNA"/>
</dbReference>
<keyword evidence="9" id="KW-1208">Phospholipid metabolism</keyword>
<accession>X1JF28</accession>
<evidence type="ECO:0000256" key="5">
    <source>
        <dbReference type="ARBA" id="ARBA00022989"/>
    </source>
</evidence>
<keyword evidence="6" id="KW-0443">Lipid metabolism</keyword>
<keyword evidence="2" id="KW-0444">Lipid biosynthesis</keyword>
<evidence type="ECO:0000256" key="1">
    <source>
        <dbReference type="ARBA" id="ARBA00022475"/>
    </source>
</evidence>
<keyword evidence="8" id="KW-0594">Phospholipid biosynthesis</keyword>
<comment type="caution">
    <text evidence="11">The sequence shown here is derived from an EMBL/GenBank/DDBJ whole genome shotgun (WGS) entry which is preliminary data.</text>
</comment>
<dbReference type="GO" id="GO:0008654">
    <property type="term" value="P:phospholipid biosynthetic process"/>
    <property type="evidence" value="ECO:0007669"/>
    <property type="project" value="UniProtKB-KW"/>
</dbReference>
<dbReference type="GO" id="GO:0043772">
    <property type="term" value="F:acyl-phosphate glycerol-3-phosphate acyltransferase activity"/>
    <property type="evidence" value="ECO:0007669"/>
    <property type="project" value="InterPro"/>
</dbReference>
<keyword evidence="5 10" id="KW-1133">Transmembrane helix</keyword>
<evidence type="ECO:0000256" key="4">
    <source>
        <dbReference type="ARBA" id="ARBA00022692"/>
    </source>
</evidence>